<comment type="cofactor">
    <cofactor evidence="1">
        <name>Zn(2+)</name>
        <dbReference type="ChEBI" id="CHEBI:29105"/>
    </cofactor>
</comment>
<evidence type="ECO:0000256" key="3">
    <source>
        <dbReference type="ARBA" id="ARBA00022723"/>
    </source>
</evidence>
<dbReference type="GO" id="GO:0004222">
    <property type="term" value="F:metalloendopeptidase activity"/>
    <property type="evidence" value="ECO:0007669"/>
    <property type="project" value="TreeGrafter"/>
</dbReference>
<dbReference type="Proteomes" id="UP000230709">
    <property type="component" value="Chromosome"/>
</dbReference>
<feature type="region of interest" description="Disordered" evidence="7">
    <location>
        <begin position="1"/>
        <end position="34"/>
    </location>
</feature>
<evidence type="ECO:0000256" key="2">
    <source>
        <dbReference type="ARBA" id="ARBA00022670"/>
    </source>
</evidence>
<dbReference type="SUPFAM" id="SSF51261">
    <property type="entry name" value="Duplicated hybrid motif"/>
    <property type="match status" value="1"/>
</dbReference>
<keyword evidence="8" id="KW-0472">Membrane</keyword>
<dbReference type="PANTHER" id="PTHR21666:SF288">
    <property type="entry name" value="CELL DIVISION PROTEIN YTFB"/>
    <property type="match status" value="1"/>
</dbReference>
<sequence length="462" mass="49060">MPSIRPEPARAGNFGSMRRDEPGRNMRMRDQDQTPRSVPLAFDLSLGSCRRRIELGAAGALALGLTLVVACVVLPGAAAFFAFRDDMLADLGDRQAQMRYAYEDRLAALRLRLDQATSRQFADQDDVESKLRALVLRQATLETRAAVVARLVEGVAGEDKTAASAGRARVAAPAPPASPSAPAASGKPEPGGMELRLHPDDAHAAPPKKQVDAAVPAAPAAGAPLEERIDRLAASMDRIEREQTMRVARLVEPVRAAARKLRGAFDAAGLPPERFVRKSAAAAFVGGPYVPAERRMSDLLFERELFAVQDAAATLDGLRKALPSVPLRKPLAGELELTSSFGYRTDPFFGRPALHTGVDLRDDYGAPVRATAAGVVAFAGPSGGYGQMVEIDHGAGLVTRYAHLSSILASVGQPLEAGAVVGRIGSTGRSTGPHLHYEVRIDGEPVDPTRFLRAGAVLAEVR</sequence>
<dbReference type="FunFam" id="2.70.70.10:FF:000006">
    <property type="entry name" value="M23 family peptidase"/>
    <property type="match status" value="1"/>
</dbReference>
<feature type="compositionally biased region" description="Low complexity" evidence="7">
    <location>
        <begin position="204"/>
        <end position="222"/>
    </location>
</feature>
<proteinExistence type="predicted"/>
<dbReference type="InterPro" id="IPR016047">
    <property type="entry name" value="M23ase_b-sheet_dom"/>
</dbReference>
<keyword evidence="4" id="KW-0378">Hydrolase</keyword>
<dbReference type="GO" id="GO:0006508">
    <property type="term" value="P:proteolysis"/>
    <property type="evidence" value="ECO:0007669"/>
    <property type="project" value="UniProtKB-KW"/>
</dbReference>
<evidence type="ECO:0000256" key="1">
    <source>
        <dbReference type="ARBA" id="ARBA00001947"/>
    </source>
</evidence>
<reference evidence="11" key="1">
    <citation type="submission" date="2017-10" db="EMBL/GenBank/DDBJ databases">
        <title>Completed PacBio SMRT sequence of Methylosinus trichosporium OB3b reveals presence of a third large plasmid.</title>
        <authorList>
            <person name="Charles T.C."/>
            <person name="Lynch M.D.J."/>
            <person name="Heil J.R."/>
            <person name="Cheng J."/>
        </authorList>
    </citation>
    <scope>NUCLEOTIDE SEQUENCE [LARGE SCALE GENOMIC DNA]</scope>
    <source>
        <strain evidence="11">OB3b</strain>
    </source>
</reference>
<dbReference type="STRING" id="595536.GCA_000178815_00365"/>
<evidence type="ECO:0000313" key="11">
    <source>
        <dbReference type="Proteomes" id="UP000230709"/>
    </source>
</evidence>
<feature type="transmembrane region" description="Helical" evidence="8">
    <location>
        <begin position="60"/>
        <end position="83"/>
    </location>
</feature>
<feature type="compositionally biased region" description="Low complexity" evidence="7">
    <location>
        <begin position="180"/>
        <end position="192"/>
    </location>
</feature>
<keyword evidence="8" id="KW-0812">Transmembrane</keyword>
<dbReference type="KEGG" id="mtw:CQW49_02915"/>
<accession>A0A2D2CW60</accession>
<keyword evidence="2" id="KW-0645">Protease</keyword>
<evidence type="ECO:0000256" key="4">
    <source>
        <dbReference type="ARBA" id="ARBA00022801"/>
    </source>
</evidence>
<evidence type="ECO:0000259" key="9">
    <source>
        <dbReference type="Pfam" id="PF01551"/>
    </source>
</evidence>
<feature type="compositionally biased region" description="Basic and acidic residues" evidence="7">
    <location>
        <begin position="17"/>
        <end position="33"/>
    </location>
</feature>
<feature type="domain" description="M23ase beta-sheet core" evidence="9">
    <location>
        <begin position="354"/>
        <end position="448"/>
    </location>
</feature>
<feature type="region of interest" description="Disordered" evidence="7">
    <location>
        <begin position="162"/>
        <end position="222"/>
    </location>
</feature>
<gene>
    <name evidence="10" type="ORF">CQW49_02915</name>
</gene>
<evidence type="ECO:0000256" key="5">
    <source>
        <dbReference type="ARBA" id="ARBA00022833"/>
    </source>
</evidence>
<dbReference type="AlphaFoldDB" id="A0A2D2CW60"/>
<feature type="compositionally biased region" description="Low complexity" evidence="7">
    <location>
        <begin position="162"/>
        <end position="172"/>
    </location>
</feature>
<dbReference type="CDD" id="cd12797">
    <property type="entry name" value="M23_peptidase"/>
    <property type="match status" value="1"/>
</dbReference>
<name>A0A2D2CW60_METT3</name>
<evidence type="ECO:0000256" key="8">
    <source>
        <dbReference type="SAM" id="Phobius"/>
    </source>
</evidence>
<dbReference type="EMBL" id="CP023737">
    <property type="protein sequence ID" value="ATQ66955.1"/>
    <property type="molecule type" value="Genomic_DNA"/>
</dbReference>
<dbReference type="InterPro" id="IPR011055">
    <property type="entry name" value="Dup_hybrid_motif"/>
</dbReference>
<dbReference type="PANTHER" id="PTHR21666">
    <property type="entry name" value="PEPTIDASE-RELATED"/>
    <property type="match status" value="1"/>
</dbReference>
<keyword evidence="5" id="KW-0862">Zinc</keyword>
<keyword evidence="8" id="KW-1133">Transmembrane helix</keyword>
<dbReference type="Gene3D" id="2.70.70.10">
    <property type="entry name" value="Glucose Permease (Domain IIA)"/>
    <property type="match status" value="1"/>
</dbReference>
<evidence type="ECO:0000313" key="10">
    <source>
        <dbReference type="EMBL" id="ATQ66955.1"/>
    </source>
</evidence>
<dbReference type="Pfam" id="PF01551">
    <property type="entry name" value="Peptidase_M23"/>
    <property type="match status" value="1"/>
</dbReference>
<dbReference type="GO" id="GO:0046872">
    <property type="term" value="F:metal ion binding"/>
    <property type="evidence" value="ECO:0007669"/>
    <property type="project" value="UniProtKB-KW"/>
</dbReference>
<dbReference type="InterPro" id="IPR050570">
    <property type="entry name" value="Cell_wall_metabolism_enzyme"/>
</dbReference>
<organism evidence="10 11">
    <name type="scientific">Methylosinus trichosporium (strain ATCC 35070 / NCIMB 11131 / UNIQEM 75 / OB3b)</name>
    <dbReference type="NCBI Taxonomy" id="595536"/>
    <lineage>
        <taxon>Bacteria</taxon>
        <taxon>Pseudomonadati</taxon>
        <taxon>Pseudomonadota</taxon>
        <taxon>Alphaproteobacteria</taxon>
        <taxon>Hyphomicrobiales</taxon>
        <taxon>Methylocystaceae</taxon>
        <taxon>Methylosinus</taxon>
    </lineage>
</organism>
<keyword evidence="3" id="KW-0479">Metal-binding</keyword>
<keyword evidence="11" id="KW-1185">Reference proteome</keyword>
<keyword evidence="6" id="KW-0482">Metalloprotease</keyword>
<evidence type="ECO:0000256" key="6">
    <source>
        <dbReference type="ARBA" id="ARBA00023049"/>
    </source>
</evidence>
<evidence type="ECO:0000256" key="7">
    <source>
        <dbReference type="SAM" id="MobiDB-lite"/>
    </source>
</evidence>
<protein>
    <recommendedName>
        <fullName evidence="9">M23ase beta-sheet core domain-containing protein</fullName>
    </recommendedName>
</protein>